<feature type="transmembrane region" description="Helical" evidence="5">
    <location>
        <begin position="43"/>
        <end position="63"/>
    </location>
</feature>
<dbReference type="Pfam" id="PF01490">
    <property type="entry name" value="Aa_trans"/>
    <property type="match status" value="1"/>
</dbReference>
<accession>A0A8J6APQ1</accession>
<dbReference type="AlphaFoldDB" id="A0A8J6APQ1"/>
<keyword evidence="4 5" id="KW-0472">Membrane</keyword>
<feature type="domain" description="Amino acid transporter transmembrane" evidence="6">
    <location>
        <begin position="183"/>
        <end position="460"/>
    </location>
</feature>
<reference evidence="7" key="1">
    <citation type="submission" date="2021-05" db="EMBL/GenBank/DDBJ databases">
        <title>A free-living protist that lacks canonical eukaryotic 1 DNA replication and segregation systems.</title>
        <authorList>
            <person name="Salas-Leiva D.E."/>
            <person name="Tromer E.C."/>
            <person name="Curtis B.A."/>
            <person name="Jerlstrom-Hultqvist J."/>
            <person name="Kolisko M."/>
            <person name="Yi Z."/>
            <person name="Salas-Leiva J.S."/>
            <person name="Gallot-Lavallee L."/>
            <person name="Kops G.J.P.L."/>
            <person name="Archibald J.M."/>
            <person name="Simpson A.G.B."/>
            <person name="Roger A.J."/>
        </authorList>
    </citation>
    <scope>NUCLEOTIDE SEQUENCE</scope>
    <source>
        <strain evidence="7">BICM</strain>
    </source>
</reference>
<evidence type="ECO:0000256" key="3">
    <source>
        <dbReference type="ARBA" id="ARBA00022989"/>
    </source>
</evidence>
<feature type="transmembrane region" description="Helical" evidence="5">
    <location>
        <begin position="231"/>
        <end position="252"/>
    </location>
</feature>
<feature type="transmembrane region" description="Helical" evidence="5">
    <location>
        <begin position="311"/>
        <end position="336"/>
    </location>
</feature>
<keyword evidence="8" id="KW-1185">Reference proteome</keyword>
<evidence type="ECO:0000256" key="1">
    <source>
        <dbReference type="ARBA" id="ARBA00004370"/>
    </source>
</evidence>
<evidence type="ECO:0000313" key="7">
    <source>
        <dbReference type="EMBL" id="KAG9389743.1"/>
    </source>
</evidence>
<name>A0A8J6APQ1_9EUKA</name>
<sequence length="526" mass="58093">MAFNFRTFKSTAPSAIATYAFTINYILGVGCLEIPAAMAHGGIGLSIIFILSVSVIAAVTAMWQVESSGRASELTRAVEVRKHRRDESESVFGDESLTLLSSPAMSPVSPVLGDTDLGTSARIPFSIETCYEGNELMKIFYGVIGQRFYEVCLMLYMFSALWTYAGIFASSMALAIPIPWVTTAGECDMYSEHESWKCKGAYWLFLAVFALVVIPLSCSEMKEQAIVQVSLTLFRFFAIAVMLVTLAAAIARHPFSEGSRDAFPYIDRRPPIFDWHGIGQVFSTSTFSQLFHHSTTPLLSMLKRKSDARRVFFGAILTTCTLYITLGIFATLYFGSDVADVLTLQWMNYTAESGRRVWYAVIISYLVIMFPPIDLLSAFPLNGVTFGNNLAQSLPMKLRGPGTFLGRHSKTLRLAARLCAVLPPLIAAAIVRKATLVVQFGGLAAFMLMFFSPALIQLRSRFRVKKLVAMQPHLAVDGSARKAVQTPYGSWYSYTVFPILVIVVGTGCFLFSLGLLLKDLIWPLFT</sequence>
<evidence type="ECO:0000259" key="6">
    <source>
        <dbReference type="Pfam" id="PF01490"/>
    </source>
</evidence>
<comment type="subcellular location">
    <subcellularLocation>
        <location evidence="1">Membrane</location>
    </subcellularLocation>
</comment>
<organism evidence="7 8">
    <name type="scientific">Carpediemonas membranifera</name>
    <dbReference type="NCBI Taxonomy" id="201153"/>
    <lineage>
        <taxon>Eukaryota</taxon>
        <taxon>Metamonada</taxon>
        <taxon>Carpediemonas-like organisms</taxon>
        <taxon>Carpediemonas</taxon>
    </lineage>
</organism>
<feature type="transmembrane region" description="Helical" evidence="5">
    <location>
        <begin position="356"/>
        <end position="376"/>
    </location>
</feature>
<dbReference type="Proteomes" id="UP000717585">
    <property type="component" value="Unassembled WGS sequence"/>
</dbReference>
<evidence type="ECO:0000256" key="5">
    <source>
        <dbReference type="SAM" id="Phobius"/>
    </source>
</evidence>
<evidence type="ECO:0000313" key="8">
    <source>
        <dbReference type="Proteomes" id="UP000717585"/>
    </source>
</evidence>
<dbReference type="GO" id="GO:0016020">
    <property type="term" value="C:membrane"/>
    <property type="evidence" value="ECO:0007669"/>
    <property type="project" value="UniProtKB-SubCell"/>
</dbReference>
<dbReference type="InterPro" id="IPR013057">
    <property type="entry name" value="AA_transpt_TM"/>
</dbReference>
<feature type="transmembrane region" description="Helical" evidence="5">
    <location>
        <begin position="200"/>
        <end position="219"/>
    </location>
</feature>
<protein>
    <submittedName>
        <fullName evidence="7">Amino acid transporter transmembrane</fullName>
    </submittedName>
</protein>
<feature type="transmembrane region" description="Helical" evidence="5">
    <location>
        <begin position="437"/>
        <end position="456"/>
    </location>
</feature>
<feature type="transmembrane region" description="Helical" evidence="5">
    <location>
        <begin position="155"/>
        <end position="180"/>
    </location>
</feature>
<gene>
    <name evidence="7" type="ORF">J8273_8417</name>
</gene>
<proteinExistence type="predicted"/>
<dbReference type="PANTHER" id="PTHR16189">
    <property type="entry name" value="TRANSMEMBRANE PROTEIN 104-RELATED"/>
    <property type="match status" value="1"/>
</dbReference>
<dbReference type="PANTHER" id="PTHR16189:SF2">
    <property type="entry name" value="AMINO ACID TRANSPORTER TRANSMEMBRANE DOMAIN-CONTAINING PROTEIN"/>
    <property type="match status" value="1"/>
</dbReference>
<evidence type="ECO:0000256" key="2">
    <source>
        <dbReference type="ARBA" id="ARBA00022692"/>
    </source>
</evidence>
<dbReference type="PROSITE" id="PS51257">
    <property type="entry name" value="PROKAR_LIPOPROTEIN"/>
    <property type="match status" value="1"/>
</dbReference>
<keyword evidence="3 5" id="KW-1133">Transmembrane helix</keyword>
<dbReference type="EMBL" id="JAHDYR010000067">
    <property type="protein sequence ID" value="KAG9389743.1"/>
    <property type="molecule type" value="Genomic_DNA"/>
</dbReference>
<feature type="transmembrane region" description="Helical" evidence="5">
    <location>
        <begin position="491"/>
        <end position="517"/>
    </location>
</feature>
<comment type="caution">
    <text evidence="7">The sequence shown here is derived from an EMBL/GenBank/DDBJ whole genome shotgun (WGS) entry which is preliminary data.</text>
</comment>
<dbReference type="OrthoDB" id="10254929at2759"/>
<feature type="transmembrane region" description="Helical" evidence="5">
    <location>
        <begin position="414"/>
        <end position="431"/>
    </location>
</feature>
<evidence type="ECO:0000256" key="4">
    <source>
        <dbReference type="ARBA" id="ARBA00023136"/>
    </source>
</evidence>
<feature type="transmembrane region" description="Helical" evidence="5">
    <location>
        <begin position="12"/>
        <end position="37"/>
    </location>
</feature>
<keyword evidence="2 5" id="KW-0812">Transmembrane</keyword>